<evidence type="ECO:0000313" key="3">
    <source>
        <dbReference type="Proteomes" id="UP000085678"/>
    </source>
</evidence>
<feature type="binding site" evidence="1">
    <location>
        <position position="152"/>
    </location>
    <ligand>
        <name>ATP</name>
        <dbReference type="ChEBI" id="CHEBI:30616"/>
    </ligand>
</feature>
<name>A0A1S3IA05_LINAN</name>
<dbReference type="Gene3D" id="1.10.510.10">
    <property type="entry name" value="Transferase(Phosphotransferase) domain 1"/>
    <property type="match status" value="1"/>
</dbReference>
<dbReference type="InParanoid" id="A0A1S3IA05"/>
<dbReference type="GO" id="GO:0007165">
    <property type="term" value="P:signal transduction"/>
    <property type="evidence" value="ECO:0007669"/>
    <property type="project" value="TreeGrafter"/>
</dbReference>
<dbReference type="GO" id="GO:0005737">
    <property type="term" value="C:cytoplasm"/>
    <property type="evidence" value="ECO:0007669"/>
    <property type="project" value="TreeGrafter"/>
</dbReference>
<dbReference type="SMART" id="SM00220">
    <property type="entry name" value="S_TKc"/>
    <property type="match status" value="1"/>
</dbReference>
<accession>A0A1S3IA05</accession>
<sequence length="388" mass="42750">MLCISQMRAMKTKTRRVSTLGRPSVWAVMKQRVRSLFCAGKSPTISISTAANESLHVQGMNGGNGSLRTPDLLRDIADVSLQISLDTIESLKPGFLSSATIDDDLKNIKECSPADIEFDRDSRGRLVEIGSGGFGTVFLATHRPTGDVVAVKMFKRKYSSDQRIRREAAVLGHLAGTKLCPEFYGLVDYGADGGVAEGRFAHLAVVTELVRFRKSTLQCFDLKKFSQTYFARRGLTSQDWLNFSLELVEGVQEIHEKGVGVFDLKYENIMVTRDRQGAIHPRIVDFGAACALNGDKPMMPPERFSLETLRALRHDSVHLAPEIFEHGVSSAAWDVYSLGHVLQALAEGEKMEDLKVLMGQCVADDPALRPSLTLLLQEMSALSNADMV</sequence>
<dbReference type="PROSITE" id="PS00107">
    <property type="entry name" value="PROTEIN_KINASE_ATP"/>
    <property type="match status" value="1"/>
</dbReference>
<dbReference type="PROSITE" id="PS50011">
    <property type="entry name" value="PROTEIN_KINASE_DOM"/>
    <property type="match status" value="1"/>
</dbReference>
<dbReference type="InterPro" id="IPR000719">
    <property type="entry name" value="Prot_kinase_dom"/>
</dbReference>
<dbReference type="OMA" id="CISQMRA"/>
<dbReference type="GO" id="GO:0004672">
    <property type="term" value="F:protein kinase activity"/>
    <property type="evidence" value="ECO:0007669"/>
    <property type="project" value="InterPro"/>
</dbReference>
<evidence type="ECO:0000259" key="2">
    <source>
        <dbReference type="PROSITE" id="PS50011"/>
    </source>
</evidence>
<dbReference type="CDD" id="cd00180">
    <property type="entry name" value="PKc"/>
    <property type="match status" value="1"/>
</dbReference>
<dbReference type="AlphaFoldDB" id="A0A1S3IA05"/>
<gene>
    <name evidence="4" type="primary">LOC106162365</name>
</gene>
<dbReference type="Gene3D" id="3.30.200.20">
    <property type="entry name" value="Phosphorylase Kinase, domain 1"/>
    <property type="match status" value="1"/>
</dbReference>
<dbReference type="Pfam" id="PF00069">
    <property type="entry name" value="Pkinase"/>
    <property type="match status" value="1"/>
</dbReference>
<evidence type="ECO:0000256" key="1">
    <source>
        <dbReference type="PROSITE-ProRule" id="PRU10141"/>
    </source>
</evidence>
<dbReference type="SUPFAM" id="SSF56112">
    <property type="entry name" value="Protein kinase-like (PK-like)"/>
    <property type="match status" value="1"/>
</dbReference>
<dbReference type="RefSeq" id="XP_013395095.1">
    <property type="nucleotide sequence ID" value="XM_013539641.1"/>
</dbReference>
<dbReference type="InterPro" id="IPR050167">
    <property type="entry name" value="Ser_Thr_protein_kinase"/>
</dbReference>
<dbReference type="STRING" id="7574.A0A1S3IA05"/>
<dbReference type="GO" id="GO:0005524">
    <property type="term" value="F:ATP binding"/>
    <property type="evidence" value="ECO:0007669"/>
    <property type="project" value="UniProtKB-UniRule"/>
</dbReference>
<dbReference type="PANTHER" id="PTHR23257:SF963">
    <property type="entry name" value="AT08303P"/>
    <property type="match status" value="1"/>
</dbReference>
<evidence type="ECO:0000313" key="4">
    <source>
        <dbReference type="RefSeq" id="XP_013395095.1"/>
    </source>
</evidence>
<keyword evidence="3" id="KW-1185">Reference proteome</keyword>
<dbReference type="KEGG" id="lak:106162365"/>
<dbReference type="OrthoDB" id="6097776at2759"/>
<dbReference type="InterPro" id="IPR017441">
    <property type="entry name" value="Protein_kinase_ATP_BS"/>
</dbReference>
<protein>
    <submittedName>
        <fullName evidence="4">Mitogen-activated protein kinase kinase kinase 21-like</fullName>
    </submittedName>
</protein>
<dbReference type="PANTHER" id="PTHR23257">
    <property type="entry name" value="SERINE-THREONINE PROTEIN KINASE"/>
    <property type="match status" value="1"/>
</dbReference>
<dbReference type="GeneID" id="106162365"/>
<feature type="domain" description="Protein kinase" evidence="2">
    <location>
        <begin position="123"/>
        <end position="382"/>
    </location>
</feature>
<keyword evidence="1" id="KW-0547">Nucleotide-binding</keyword>
<reference evidence="4" key="1">
    <citation type="submission" date="2025-08" db="UniProtKB">
        <authorList>
            <consortium name="RefSeq"/>
        </authorList>
    </citation>
    <scope>IDENTIFICATION</scope>
    <source>
        <tissue evidence="4">Gonads</tissue>
    </source>
</reference>
<proteinExistence type="predicted"/>
<organism evidence="3 4">
    <name type="scientific">Lingula anatina</name>
    <name type="common">Brachiopod</name>
    <name type="synonym">Lingula unguis</name>
    <dbReference type="NCBI Taxonomy" id="7574"/>
    <lineage>
        <taxon>Eukaryota</taxon>
        <taxon>Metazoa</taxon>
        <taxon>Spiralia</taxon>
        <taxon>Lophotrochozoa</taxon>
        <taxon>Brachiopoda</taxon>
        <taxon>Linguliformea</taxon>
        <taxon>Lingulata</taxon>
        <taxon>Lingulida</taxon>
        <taxon>Linguloidea</taxon>
        <taxon>Lingulidae</taxon>
        <taxon>Lingula</taxon>
    </lineage>
</organism>
<dbReference type="InterPro" id="IPR011009">
    <property type="entry name" value="Kinase-like_dom_sf"/>
</dbReference>
<keyword evidence="1" id="KW-0067">ATP-binding</keyword>
<dbReference type="Proteomes" id="UP000085678">
    <property type="component" value="Unplaced"/>
</dbReference>